<keyword evidence="1" id="KW-0378">Hydrolase</keyword>
<dbReference type="Proteomes" id="UP000001307">
    <property type="component" value="Unassembled WGS sequence"/>
</dbReference>
<evidence type="ECO:0000256" key="1">
    <source>
        <dbReference type="ARBA" id="ARBA00022801"/>
    </source>
</evidence>
<dbReference type="InterPro" id="IPR000387">
    <property type="entry name" value="Tyr_Pase_dom"/>
</dbReference>
<feature type="domain" description="Tyrosine specific protein phosphatases" evidence="2">
    <location>
        <begin position="180"/>
        <end position="243"/>
    </location>
</feature>
<protein>
    <recommendedName>
        <fullName evidence="7">Phosphatidylinositol-3,4,5-trisphosphate 3-phosphatase</fullName>
    </recommendedName>
</protein>
<dbReference type="Pfam" id="PF22784">
    <property type="entry name" value="PTP-SAK"/>
    <property type="match status" value="1"/>
</dbReference>
<dbReference type="AlphaFoldDB" id="E4WXP4"/>
<evidence type="ECO:0000313" key="6">
    <source>
        <dbReference type="Proteomes" id="UP000001307"/>
    </source>
</evidence>
<dbReference type="PANTHER" id="PTHR12305:SF60">
    <property type="entry name" value="PHOSPHATIDYLINOSITOL 3,4,5-TRISPHOSPHATE 3-PHOSPHATASE TPTE2-RELATED"/>
    <property type="match status" value="1"/>
</dbReference>
<evidence type="ECO:0000259" key="3">
    <source>
        <dbReference type="PROSITE" id="PS51181"/>
    </source>
</evidence>
<dbReference type="InterPro" id="IPR029021">
    <property type="entry name" value="Prot-tyrosine_phosphatase-like"/>
</dbReference>
<dbReference type="PANTHER" id="PTHR12305">
    <property type="entry name" value="PHOSPHATASE WITH HOMOLOGY TO TENSIN"/>
    <property type="match status" value="1"/>
</dbReference>
<reference evidence="5" key="1">
    <citation type="journal article" date="2010" name="Science">
        <title>Plasticity of animal genome architecture unmasked by rapid evolution of a pelagic tunicate.</title>
        <authorList>
            <person name="Denoeud F."/>
            <person name="Henriet S."/>
            <person name="Mungpakdee S."/>
            <person name="Aury J.M."/>
            <person name="Da Silva C."/>
            <person name="Brinkmann H."/>
            <person name="Mikhaleva J."/>
            <person name="Olsen L.C."/>
            <person name="Jubin C."/>
            <person name="Canestro C."/>
            <person name="Bouquet J.M."/>
            <person name="Danks G."/>
            <person name="Poulain J."/>
            <person name="Campsteijn C."/>
            <person name="Adamski M."/>
            <person name="Cross I."/>
            <person name="Yadetie F."/>
            <person name="Muffato M."/>
            <person name="Louis A."/>
            <person name="Butcher S."/>
            <person name="Tsagkogeorga G."/>
            <person name="Konrad A."/>
            <person name="Singh S."/>
            <person name="Jensen M.F."/>
            <person name="Cong E.H."/>
            <person name="Eikeseth-Otteraa H."/>
            <person name="Noel B."/>
            <person name="Anthouard V."/>
            <person name="Porcel B.M."/>
            <person name="Kachouri-Lafond R."/>
            <person name="Nishino A."/>
            <person name="Ugolini M."/>
            <person name="Chourrout P."/>
            <person name="Nishida H."/>
            <person name="Aasland R."/>
            <person name="Huzurbazar S."/>
            <person name="Westhof E."/>
            <person name="Delsuc F."/>
            <person name="Lehrach H."/>
            <person name="Reinhardt R."/>
            <person name="Weissenbach J."/>
            <person name="Roy S.W."/>
            <person name="Artiguenave F."/>
            <person name="Postlethwait J.H."/>
            <person name="Manak J.R."/>
            <person name="Thompson E.M."/>
            <person name="Jaillon O."/>
            <person name="Du Pasquier L."/>
            <person name="Boudinot P."/>
            <person name="Liberles D.A."/>
            <person name="Volff J.N."/>
            <person name="Philippe H."/>
            <person name="Lenhard B."/>
            <person name="Roest Crollius H."/>
            <person name="Wincker P."/>
            <person name="Chourrout D."/>
        </authorList>
    </citation>
    <scope>NUCLEOTIDE SEQUENCE [LARGE SCALE GENOMIC DNA]</scope>
</reference>
<dbReference type="PROSITE" id="PS51182">
    <property type="entry name" value="C2_TENSIN"/>
    <property type="match status" value="1"/>
</dbReference>
<feature type="domain" description="Phosphatase tensin-type" evidence="3">
    <location>
        <begin position="98"/>
        <end position="274"/>
    </location>
</feature>
<evidence type="ECO:0008006" key="7">
    <source>
        <dbReference type="Google" id="ProtNLM"/>
    </source>
</evidence>
<dbReference type="PROSITE" id="PS51181">
    <property type="entry name" value="PPASE_TENSIN"/>
    <property type="match status" value="1"/>
</dbReference>
<dbReference type="OrthoDB" id="16692at2759"/>
<dbReference type="InterPro" id="IPR057023">
    <property type="entry name" value="PTP-SAK"/>
</dbReference>
<feature type="domain" description="C2 tensin-type" evidence="4">
    <location>
        <begin position="278"/>
        <end position="416"/>
    </location>
</feature>
<sequence>MPLTGSPSSSACCSFSRLRFPSSIICPPSCSATGLKNSSPTSLKWPTSPLCSSHSSLRSFYYFLKLLKFLRVLRFARIIRLIVTGTGAARQQVGQNKRRYQKDGFDLDLTYITDKCIAMSFPSEGRQAMFRNPMTEVSRFLKTKHSGKFYVYNLCAERGYEGHWFDNQNGRVFVDDHNVPKLDELVEWGVEAKKWTDKGDDYVISVHCKGGKGRTGTFIASWLLITDFCPSADVALRHFGERRTDESKGTAFQGVETPSQSRYVNYYEAILRSGWPKRKRISIDAFTIQNISPIGRGNGRCIYFTIVNFKKVVLEAAVLGEQGCTVALDRQNDRCTIHLKTPLVVKDDVKFMFYSSEKSVPRNYEDCAFYFWIHTAFMPASGHLTLQRHELDNPHKSKTWKHFTDGFSCTIHAKILDN</sequence>
<dbReference type="GO" id="GO:0005829">
    <property type="term" value="C:cytosol"/>
    <property type="evidence" value="ECO:0007669"/>
    <property type="project" value="TreeGrafter"/>
</dbReference>
<dbReference type="FunFam" id="2.60.40.1110:FF:000004">
    <property type="entry name" value="Voltage-sensor containing phosphatase"/>
    <property type="match status" value="1"/>
</dbReference>
<dbReference type="Pfam" id="PF10409">
    <property type="entry name" value="PTEN_C2"/>
    <property type="match status" value="1"/>
</dbReference>
<dbReference type="InParanoid" id="E4WXP4"/>
<dbReference type="PROSITE" id="PS50056">
    <property type="entry name" value="TYR_PHOSPHATASE_2"/>
    <property type="match status" value="1"/>
</dbReference>
<dbReference type="InterPro" id="IPR016130">
    <property type="entry name" value="Tyr_Pase_AS"/>
</dbReference>
<dbReference type="SMART" id="SM01326">
    <property type="entry name" value="PTEN_C2"/>
    <property type="match status" value="1"/>
</dbReference>
<name>E4WXP4_OIKDI</name>
<evidence type="ECO:0000259" key="4">
    <source>
        <dbReference type="PROSITE" id="PS51182"/>
    </source>
</evidence>
<dbReference type="InterPro" id="IPR051281">
    <property type="entry name" value="Dual-spec_lipid-protein_phosph"/>
</dbReference>
<organism evidence="5">
    <name type="scientific">Oikopleura dioica</name>
    <name type="common">Tunicate</name>
    <dbReference type="NCBI Taxonomy" id="34765"/>
    <lineage>
        <taxon>Eukaryota</taxon>
        <taxon>Metazoa</taxon>
        <taxon>Chordata</taxon>
        <taxon>Tunicata</taxon>
        <taxon>Appendicularia</taxon>
        <taxon>Copelata</taxon>
        <taxon>Oikopleuridae</taxon>
        <taxon>Oikopleura</taxon>
    </lineage>
</organism>
<dbReference type="InterPro" id="IPR014020">
    <property type="entry name" value="Tensin_C2-dom"/>
</dbReference>
<dbReference type="SUPFAM" id="SSF49562">
    <property type="entry name" value="C2 domain (Calcium/lipid-binding domain, CaLB)"/>
    <property type="match status" value="1"/>
</dbReference>
<evidence type="ECO:0000259" key="2">
    <source>
        <dbReference type="PROSITE" id="PS50056"/>
    </source>
</evidence>
<dbReference type="InterPro" id="IPR029023">
    <property type="entry name" value="Tensin_phosphatase"/>
</dbReference>
<evidence type="ECO:0000313" key="5">
    <source>
        <dbReference type="EMBL" id="CBY22137.1"/>
    </source>
</evidence>
<proteinExistence type="predicted"/>
<dbReference type="SUPFAM" id="SSF52799">
    <property type="entry name" value="(Phosphotyrosine protein) phosphatases II"/>
    <property type="match status" value="1"/>
</dbReference>
<dbReference type="InterPro" id="IPR035892">
    <property type="entry name" value="C2_domain_sf"/>
</dbReference>
<dbReference type="Gene3D" id="3.90.190.10">
    <property type="entry name" value="Protein tyrosine phosphatase superfamily"/>
    <property type="match status" value="1"/>
</dbReference>
<accession>E4WXP4</accession>
<dbReference type="EMBL" id="FN653018">
    <property type="protein sequence ID" value="CBY22137.1"/>
    <property type="molecule type" value="Genomic_DNA"/>
</dbReference>
<dbReference type="Gene3D" id="2.60.40.1110">
    <property type="match status" value="1"/>
</dbReference>
<dbReference type="GO" id="GO:0016314">
    <property type="term" value="F:phosphatidylinositol-3,4,5-trisphosphate 3-phosphatase activity"/>
    <property type="evidence" value="ECO:0007669"/>
    <property type="project" value="TreeGrafter"/>
</dbReference>
<gene>
    <name evidence="5" type="ORF">GSOID_T00011683001</name>
</gene>
<keyword evidence="6" id="KW-1185">Reference proteome</keyword>
<dbReference type="PROSITE" id="PS00383">
    <property type="entry name" value="TYR_PHOSPHATASE_1"/>
    <property type="match status" value="1"/>
</dbReference>